<dbReference type="OrthoDB" id="524611at2"/>
<dbReference type="AlphaFoldDB" id="A0A480A8I2"/>
<evidence type="ECO:0000259" key="1">
    <source>
        <dbReference type="SMART" id="SM00563"/>
    </source>
</evidence>
<comment type="caution">
    <text evidence="2">The sequence shown here is derived from an EMBL/GenBank/DDBJ whole genome shotgun (WGS) entry which is preliminary data.</text>
</comment>
<organism evidence="2 3">
    <name type="scientific">Dolichospermum planctonicum</name>
    <dbReference type="NCBI Taxonomy" id="136072"/>
    <lineage>
        <taxon>Bacteria</taxon>
        <taxon>Bacillati</taxon>
        <taxon>Cyanobacteriota</taxon>
        <taxon>Cyanophyceae</taxon>
        <taxon>Nostocales</taxon>
        <taxon>Aphanizomenonaceae</taxon>
        <taxon>Dolichospermum</taxon>
    </lineage>
</organism>
<feature type="domain" description="Phospholipid/glycerol acyltransferase" evidence="1">
    <location>
        <begin position="66"/>
        <end position="210"/>
    </location>
</feature>
<proteinExistence type="predicted"/>
<dbReference type="SUPFAM" id="SSF69593">
    <property type="entry name" value="Glycerol-3-phosphate (1)-acyltransferase"/>
    <property type="match status" value="1"/>
</dbReference>
<dbReference type="InterPro" id="IPR002123">
    <property type="entry name" value="Plipid/glycerol_acylTrfase"/>
</dbReference>
<evidence type="ECO:0000313" key="2">
    <source>
        <dbReference type="EMBL" id="GCL41385.1"/>
    </source>
</evidence>
<dbReference type="GO" id="GO:0016746">
    <property type="term" value="F:acyltransferase activity"/>
    <property type="evidence" value="ECO:0007669"/>
    <property type="project" value="UniProtKB-KW"/>
</dbReference>
<dbReference type="RefSeq" id="WP_137907115.1">
    <property type="nucleotide sequence ID" value="NZ_BJCF01000007.1"/>
</dbReference>
<evidence type="ECO:0000313" key="3">
    <source>
        <dbReference type="Proteomes" id="UP000299367"/>
    </source>
</evidence>
<gene>
    <name evidence="2" type="ORF">NIES80_10800</name>
</gene>
<dbReference type="Proteomes" id="UP000299367">
    <property type="component" value="Unassembled WGS sequence"/>
</dbReference>
<name>A0A480A8I2_9CYAN</name>
<dbReference type="EMBL" id="BJCF01000007">
    <property type="protein sequence ID" value="GCL41385.1"/>
    <property type="molecule type" value="Genomic_DNA"/>
</dbReference>
<keyword evidence="2" id="KW-0012">Acyltransferase</keyword>
<sequence>MSKAIYQAQPPLEFIPPAFNPLLLKLVHLVLPNWMQWKTPISNIEANNVETLANCYQRFQDGKIRFMLAFRHPQTADPLCLTYLLSQILPKVARVGGIQLQYPPHAHFIYDRGIPLWAGDHVGWVISHLGGTPIQRGKADWTGLRSARDLYINGRFPMAAAPEGGTNGLSEIISPLEPGIAQMGFWCVEDLQKAGREEEVLILPIGIKYSYVNEPWDNIANLLTELEAASGLLINQEKTEATFTVLYPRLLSLAEHLLGIMEQFYTKFYHQKLPDEKITNGEITDRNEALAYRLQSVMNIALFIAEQYFDLPSRGHWNDRCRRVEQAGWNYIFREDFKDIKLLSTIEKSLGDRIAEEANFRMWHMRLVESFVAVSGIYIREKPTVERFAETTLLLWDMVNKIKGNMTLNRPQLGKQQVKITVGEPISVSERYPVYKSSRVAAKQCVAELTSDLQQVLEGLIDTVANIQQFPVL</sequence>
<dbReference type="SMART" id="SM00563">
    <property type="entry name" value="PlsC"/>
    <property type="match status" value="1"/>
</dbReference>
<keyword evidence="2" id="KW-0808">Transferase</keyword>
<protein>
    <submittedName>
        <fullName evidence="2">Phospholipid/glycerol acyltransferase</fullName>
    </submittedName>
</protein>
<accession>A0A480A8I2</accession>
<reference evidence="3" key="1">
    <citation type="submission" date="2019-02" db="EMBL/GenBank/DDBJ databases">
        <title>Draft genome sequence of Dolichospermum planctonicum NIES-80.</title>
        <authorList>
            <person name="Yamaguchi H."/>
            <person name="Suzuki S."/>
            <person name="Kawachi M."/>
        </authorList>
    </citation>
    <scope>NUCLEOTIDE SEQUENCE [LARGE SCALE GENOMIC DNA]</scope>
    <source>
        <strain evidence="3">NIES-80</strain>
    </source>
</reference>